<dbReference type="OrthoDB" id="68575at2759"/>
<name>A0A2P5HYW6_DIAHE</name>
<dbReference type="AlphaFoldDB" id="A0A2P5HYW6"/>
<keyword evidence="1" id="KW-0732">Signal</keyword>
<dbReference type="Gene3D" id="1.10.405.20">
    <property type="match status" value="1"/>
</dbReference>
<dbReference type="SUPFAM" id="SSF51905">
    <property type="entry name" value="FAD/NAD(P)-binding domain"/>
    <property type="match status" value="1"/>
</dbReference>
<organism evidence="2 3">
    <name type="scientific">Diaporthe helianthi</name>
    <dbReference type="NCBI Taxonomy" id="158607"/>
    <lineage>
        <taxon>Eukaryota</taxon>
        <taxon>Fungi</taxon>
        <taxon>Dikarya</taxon>
        <taxon>Ascomycota</taxon>
        <taxon>Pezizomycotina</taxon>
        <taxon>Sordariomycetes</taxon>
        <taxon>Sordariomycetidae</taxon>
        <taxon>Diaporthales</taxon>
        <taxon>Diaporthaceae</taxon>
        <taxon>Diaporthe</taxon>
    </lineage>
</organism>
<evidence type="ECO:0000313" key="3">
    <source>
        <dbReference type="Proteomes" id="UP000094444"/>
    </source>
</evidence>
<dbReference type="EMBL" id="MAVT02000486">
    <property type="protein sequence ID" value="POS75447.1"/>
    <property type="molecule type" value="Genomic_DNA"/>
</dbReference>
<evidence type="ECO:0000313" key="2">
    <source>
        <dbReference type="EMBL" id="POS75447.1"/>
    </source>
</evidence>
<dbReference type="Proteomes" id="UP000094444">
    <property type="component" value="Unassembled WGS sequence"/>
</dbReference>
<dbReference type="InterPro" id="IPR036188">
    <property type="entry name" value="FAD/NAD-bd_sf"/>
</dbReference>
<evidence type="ECO:0008006" key="4">
    <source>
        <dbReference type="Google" id="ProtNLM"/>
    </source>
</evidence>
<protein>
    <recommendedName>
        <fullName evidence="4">Amine oxidase</fullName>
    </recommendedName>
</protein>
<dbReference type="Pfam" id="PF13450">
    <property type="entry name" value="NAD_binding_8"/>
    <property type="match status" value="1"/>
</dbReference>
<comment type="caution">
    <text evidence="2">The sequence shown here is derived from an EMBL/GenBank/DDBJ whole genome shotgun (WGS) entry which is preliminary data.</text>
</comment>
<sequence>MHLVKVILVAVAVAADADAVGGANAAIDIDIAVIGGGGSGAYAAVRLREDFGKKIVVVEKQNRLGGHTQTWHDPTTNEPFDYGVEVYTNLTTSRDFFARFNIPVQSPVFDQSQQVYADFATGKSVDYTPPGTPEVIDALARWREQWLKYQDLLLPTSSNFPTGTDIPEDLLLTWNDFARKYDLEAMSPSIYYTVVVDLENALMIDVWKAYAFTGATTDLGLQPVSGDNSEVFEKAAQLLGSDVLYESQVVSAKRSDAGVQLLVEGKDGTTTEIHAKRLLITIGPETLDRTVYDLDDEEADVFSSTFGNRGYTGVVSHPSLPPQTVQNTAPRAVAANYLDYPDPPAMSSFGFLGNSSTGPIYRTVLIVPRDTEYEEAKSLVPSSLQNLMDAGTIPAGDVAQIDFREFHDHGRLYRQWSADQLRGGIVSRANALQGLRSTFYTGAFWMNNDCAMLWNTTASILPKVVAGI</sequence>
<dbReference type="Gene3D" id="3.30.70.1990">
    <property type="match status" value="1"/>
</dbReference>
<keyword evidence="3" id="KW-1185">Reference proteome</keyword>
<accession>A0A2P5HYW6</accession>
<feature type="chain" id="PRO_5015154293" description="Amine oxidase" evidence="1">
    <location>
        <begin position="20"/>
        <end position="468"/>
    </location>
</feature>
<reference evidence="2" key="1">
    <citation type="submission" date="2017-09" db="EMBL/GenBank/DDBJ databases">
        <title>Polyketide synthases of a Diaporthe helianthi virulent isolate.</title>
        <authorList>
            <person name="Baroncelli R."/>
        </authorList>
    </citation>
    <scope>NUCLEOTIDE SEQUENCE [LARGE SCALE GENOMIC DNA]</scope>
    <source>
        <strain evidence="2">7/96</strain>
    </source>
</reference>
<gene>
    <name evidence="2" type="ORF">DHEL01_v206152</name>
</gene>
<dbReference type="STRING" id="158607.A0A2P5HYW6"/>
<proteinExistence type="predicted"/>
<dbReference type="InParanoid" id="A0A2P5HYW6"/>
<evidence type="ECO:0000256" key="1">
    <source>
        <dbReference type="SAM" id="SignalP"/>
    </source>
</evidence>
<feature type="signal peptide" evidence="1">
    <location>
        <begin position="1"/>
        <end position="19"/>
    </location>
</feature>
<dbReference type="Gene3D" id="3.50.50.60">
    <property type="entry name" value="FAD/NAD(P)-binding domain"/>
    <property type="match status" value="1"/>
</dbReference>